<dbReference type="GO" id="GO:0006355">
    <property type="term" value="P:regulation of DNA-templated transcription"/>
    <property type="evidence" value="ECO:0007669"/>
    <property type="project" value="InterPro"/>
</dbReference>
<dbReference type="Pfam" id="PF02805">
    <property type="entry name" value="Ada_Zn_binding"/>
    <property type="match status" value="1"/>
</dbReference>
<evidence type="ECO:0000313" key="3">
    <source>
        <dbReference type="EMBL" id="PWS26481.1"/>
    </source>
</evidence>
<accession>A0A317EI43</accession>
<dbReference type="InterPro" id="IPR035451">
    <property type="entry name" value="Ada-like_dom_sf"/>
</dbReference>
<keyword evidence="4" id="KW-1185">Reference proteome</keyword>
<evidence type="ECO:0000256" key="1">
    <source>
        <dbReference type="ARBA" id="ARBA00023159"/>
    </source>
</evidence>
<keyword evidence="1" id="KW-0010">Activator</keyword>
<organism evidence="3 4">
    <name type="scientific">Pedobacter yonginense</name>
    <dbReference type="NCBI Taxonomy" id="651869"/>
    <lineage>
        <taxon>Bacteria</taxon>
        <taxon>Pseudomonadati</taxon>
        <taxon>Bacteroidota</taxon>
        <taxon>Sphingobacteriia</taxon>
        <taxon>Sphingobacteriales</taxon>
        <taxon>Sphingobacteriaceae</taxon>
        <taxon>Pedobacter</taxon>
    </lineage>
</organism>
<gene>
    <name evidence="3" type="ORF">DHW03_17025</name>
</gene>
<dbReference type="EMBL" id="QGNZ01000004">
    <property type="protein sequence ID" value="PWS26481.1"/>
    <property type="molecule type" value="Genomic_DNA"/>
</dbReference>
<evidence type="ECO:0000259" key="2">
    <source>
        <dbReference type="Pfam" id="PF02805"/>
    </source>
</evidence>
<dbReference type="InterPro" id="IPR004026">
    <property type="entry name" value="Ada_DNA_repair_Zn-bd"/>
</dbReference>
<dbReference type="GO" id="GO:0008168">
    <property type="term" value="F:methyltransferase activity"/>
    <property type="evidence" value="ECO:0007669"/>
    <property type="project" value="InterPro"/>
</dbReference>
<dbReference type="OrthoDB" id="894286at2"/>
<dbReference type="GO" id="GO:0006281">
    <property type="term" value="P:DNA repair"/>
    <property type="evidence" value="ECO:0007669"/>
    <property type="project" value="InterPro"/>
</dbReference>
<dbReference type="GO" id="GO:0003677">
    <property type="term" value="F:DNA binding"/>
    <property type="evidence" value="ECO:0007669"/>
    <property type="project" value="InterPro"/>
</dbReference>
<name>A0A317EI43_9SPHI</name>
<proteinExistence type="predicted"/>
<dbReference type="Proteomes" id="UP000245379">
    <property type="component" value="Unassembled WGS sequence"/>
</dbReference>
<dbReference type="RefSeq" id="WP_109927045.1">
    <property type="nucleotide sequence ID" value="NZ_QGNZ01000004.1"/>
</dbReference>
<dbReference type="SUPFAM" id="SSF57884">
    <property type="entry name" value="Ada DNA repair protein, N-terminal domain (N-Ada 10)"/>
    <property type="match status" value="1"/>
</dbReference>
<reference evidence="3 4" key="1">
    <citation type="submission" date="2018-05" db="EMBL/GenBank/DDBJ databases">
        <title>Pedobacter paludis sp. nov., isolated from wetland soil.</title>
        <authorList>
            <person name="Zhang Y."/>
            <person name="Wang G."/>
        </authorList>
    </citation>
    <scope>NUCLEOTIDE SEQUENCE [LARGE SCALE GENOMIC DNA]</scope>
    <source>
        <strain evidence="3 4">KCTC22721</strain>
    </source>
</reference>
<feature type="domain" description="Ada DNA repair metal-binding" evidence="2">
    <location>
        <begin position="22"/>
        <end position="68"/>
    </location>
</feature>
<comment type="caution">
    <text evidence="3">The sequence shown here is derived from an EMBL/GenBank/DDBJ whole genome shotgun (WGS) entry which is preliminary data.</text>
</comment>
<dbReference type="GO" id="GO:0008270">
    <property type="term" value="F:zinc ion binding"/>
    <property type="evidence" value="ECO:0007669"/>
    <property type="project" value="InterPro"/>
</dbReference>
<sequence length="83" mass="9743">MIRHTNISKTALRKQIKNHEICFGGNARLKIYGKLSCKSGKKMKKQNRVFFHSEEGARNQGFRPCGHCLKKKYKEWIYLTNSQ</sequence>
<protein>
    <submittedName>
        <fullName evidence="3">Metal-binding protein</fullName>
    </submittedName>
</protein>
<evidence type="ECO:0000313" key="4">
    <source>
        <dbReference type="Proteomes" id="UP000245379"/>
    </source>
</evidence>
<dbReference type="AlphaFoldDB" id="A0A317EI43"/>
<dbReference type="Gene3D" id="3.40.10.10">
    <property type="entry name" value="DNA Methylphosphotriester Repair Domain"/>
    <property type="match status" value="1"/>
</dbReference>